<proteinExistence type="predicted"/>
<dbReference type="Proteomes" id="UP001165586">
    <property type="component" value="Unassembled WGS sequence"/>
</dbReference>
<gene>
    <name evidence="1" type="ORF">N1032_15235</name>
</gene>
<evidence type="ECO:0000313" key="1">
    <source>
        <dbReference type="EMBL" id="MCS5735098.1"/>
    </source>
</evidence>
<organism evidence="1 2">
    <name type="scientific">Herbiconiux daphne</name>
    <dbReference type="NCBI Taxonomy" id="2970914"/>
    <lineage>
        <taxon>Bacteria</taxon>
        <taxon>Bacillati</taxon>
        <taxon>Actinomycetota</taxon>
        <taxon>Actinomycetes</taxon>
        <taxon>Micrococcales</taxon>
        <taxon>Microbacteriaceae</taxon>
        <taxon>Herbiconiux</taxon>
    </lineage>
</organism>
<reference evidence="1" key="1">
    <citation type="submission" date="2022-08" db="EMBL/GenBank/DDBJ databases">
        <authorList>
            <person name="Deng Y."/>
            <person name="Han X.-F."/>
            <person name="Zhang Y.-Q."/>
        </authorList>
    </citation>
    <scope>NUCLEOTIDE SEQUENCE</scope>
    <source>
        <strain evidence="1">CPCC 203386</strain>
    </source>
</reference>
<protein>
    <submittedName>
        <fullName evidence="1">Uncharacterized protein</fullName>
    </submittedName>
</protein>
<evidence type="ECO:0000313" key="2">
    <source>
        <dbReference type="Proteomes" id="UP001165586"/>
    </source>
</evidence>
<keyword evidence="2" id="KW-1185">Reference proteome</keyword>
<dbReference type="RefSeq" id="WP_259540004.1">
    <property type="nucleotide sequence ID" value="NZ_JANLCJ010000005.1"/>
</dbReference>
<accession>A0ABT2H5C3</accession>
<sequence length="246" mass="27552">MTELAYMTRDDWAQHATAMVPQSAVIRDWLGEEPYLFAMTEMKRHGGDGSVDLEAARFIAPDKATRIVFDVSELGASARQGKTVDHAVVVLHPRDERSLESMRTAVESGAVSRLFVLIWWPLDIVAIWLDGHSALNLHTGEAREVPDPLMVEACTMMISHQYNGLGSGRGKEAVVQLARAFHAEGYPYDVDSWLRAYFAAGGDFRHAESIKKLVTEMKAGVKHRIAARYRDNIFEIIRSGQLQQEQ</sequence>
<name>A0ABT2H5C3_9MICO</name>
<dbReference type="EMBL" id="JANLCJ010000005">
    <property type="protein sequence ID" value="MCS5735098.1"/>
    <property type="molecule type" value="Genomic_DNA"/>
</dbReference>
<comment type="caution">
    <text evidence="1">The sequence shown here is derived from an EMBL/GenBank/DDBJ whole genome shotgun (WGS) entry which is preliminary data.</text>
</comment>